<evidence type="ECO:0000313" key="2">
    <source>
        <dbReference type="EMBL" id="SMG00001.1"/>
    </source>
</evidence>
<dbReference type="CDD" id="cd02966">
    <property type="entry name" value="TlpA_like_family"/>
    <property type="match status" value="1"/>
</dbReference>
<dbReference type="PROSITE" id="PS51257">
    <property type="entry name" value="PROKAR_LIPOPROTEIN"/>
    <property type="match status" value="1"/>
</dbReference>
<organism evidence="2 3">
    <name type="scientific">Burkholderia singularis</name>
    <dbReference type="NCBI Taxonomy" id="1503053"/>
    <lineage>
        <taxon>Bacteria</taxon>
        <taxon>Pseudomonadati</taxon>
        <taxon>Pseudomonadota</taxon>
        <taxon>Betaproteobacteria</taxon>
        <taxon>Burkholderiales</taxon>
        <taxon>Burkholderiaceae</taxon>
        <taxon>Burkholderia</taxon>
        <taxon>pseudomallei group</taxon>
    </lineage>
</organism>
<protein>
    <submittedName>
        <fullName evidence="2">Probable signal peptide protein</fullName>
    </submittedName>
</protein>
<accession>A0A238H3V3</accession>
<keyword evidence="1" id="KW-0732">Signal</keyword>
<feature type="signal peptide" evidence="1">
    <location>
        <begin position="1"/>
        <end position="20"/>
    </location>
</feature>
<evidence type="ECO:0000256" key="1">
    <source>
        <dbReference type="SAM" id="SignalP"/>
    </source>
</evidence>
<dbReference type="Gene3D" id="3.40.30.10">
    <property type="entry name" value="Glutaredoxin"/>
    <property type="match status" value="1"/>
</dbReference>
<sequence>MMRRAIVVSMAFIAGCVAYAGVAAEPPPRPASLSRLLPLRVPDVGPLYASGRGAPLVVEVWSLDCGYCRENVAHLVEWRRAHPRVRIALVALDPLEEAASQLERALAQMQLPADVLQYGNAEPMPERLRAALDPEWRGELPRTLWIDANGMRRGKSGLLAPAVLDGWLRDAH</sequence>
<name>A0A238H3V3_9BURK</name>
<dbReference type="AlphaFoldDB" id="A0A238H3V3"/>
<dbReference type="SUPFAM" id="SSF52833">
    <property type="entry name" value="Thioredoxin-like"/>
    <property type="match status" value="1"/>
</dbReference>
<reference evidence="2 3" key="1">
    <citation type="submission" date="2017-04" db="EMBL/GenBank/DDBJ databases">
        <authorList>
            <person name="Afonso C.L."/>
            <person name="Miller P.J."/>
            <person name="Scott M.A."/>
            <person name="Spackman E."/>
            <person name="Goraichik I."/>
            <person name="Dimitrov K.M."/>
            <person name="Suarez D.L."/>
            <person name="Swayne D.E."/>
        </authorList>
    </citation>
    <scope>NUCLEOTIDE SEQUENCE [LARGE SCALE GENOMIC DNA]</scope>
    <source>
        <strain evidence="2">LMG 28154</strain>
    </source>
</reference>
<evidence type="ECO:0000313" key="3">
    <source>
        <dbReference type="Proteomes" id="UP000198460"/>
    </source>
</evidence>
<feature type="chain" id="PRO_5012421179" evidence="1">
    <location>
        <begin position="21"/>
        <end position="172"/>
    </location>
</feature>
<dbReference type="EMBL" id="FXAN01000047">
    <property type="protein sequence ID" value="SMG00001.1"/>
    <property type="molecule type" value="Genomic_DNA"/>
</dbReference>
<gene>
    <name evidence="2" type="ORF">BSIN_3193</name>
</gene>
<proteinExistence type="predicted"/>
<dbReference type="Proteomes" id="UP000198460">
    <property type="component" value="Unassembled WGS sequence"/>
</dbReference>
<dbReference type="InterPro" id="IPR036249">
    <property type="entry name" value="Thioredoxin-like_sf"/>
</dbReference>